<dbReference type="PANTHER" id="PTHR24185">
    <property type="entry name" value="CALCIUM-INDEPENDENT PHOSPHOLIPASE A2-GAMMA"/>
    <property type="match status" value="1"/>
</dbReference>
<keyword evidence="2" id="KW-0442">Lipid degradation</keyword>
<evidence type="ECO:0000256" key="4">
    <source>
        <dbReference type="PROSITE-ProRule" id="PRU01161"/>
    </source>
</evidence>
<sequence length="129" mass="13752">MPILSRSAAKGFDRLTILQACRATSAAPGFSPPIFIGDQEFRDGGVKNNSVNIILSEATDICSIRADDAVLNSLGTGNAPYGAFGNNAKQMVDKLKQIATETEDTAKMFLEGSGRVMALNSCYDQFHCA</sequence>
<proteinExistence type="predicted"/>
<dbReference type="Proteomes" id="UP001590950">
    <property type="component" value="Unassembled WGS sequence"/>
</dbReference>
<evidence type="ECO:0000313" key="7">
    <source>
        <dbReference type="Proteomes" id="UP001590950"/>
    </source>
</evidence>
<dbReference type="InterPro" id="IPR016035">
    <property type="entry name" value="Acyl_Trfase/lysoPLipase"/>
</dbReference>
<feature type="short sequence motif" description="DGA/G" evidence="4">
    <location>
        <begin position="43"/>
        <end position="45"/>
    </location>
</feature>
<gene>
    <name evidence="6" type="ORF">N7G274_002202</name>
</gene>
<evidence type="ECO:0000256" key="1">
    <source>
        <dbReference type="ARBA" id="ARBA00022801"/>
    </source>
</evidence>
<dbReference type="SUPFAM" id="SSF52151">
    <property type="entry name" value="FabD/lysophospholipase-like"/>
    <property type="match status" value="1"/>
</dbReference>
<evidence type="ECO:0000256" key="3">
    <source>
        <dbReference type="ARBA" id="ARBA00023098"/>
    </source>
</evidence>
<feature type="domain" description="PNPLA" evidence="5">
    <location>
        <begin position="1"/>
        <end position="59"/>
    </location>
</feature>
<evidence type="ECO:0000256" key="2">
    <source>
        <dbReference type="ARBA" id="ARBA00022963"/>
    </source>
</evidence>
<dbReference type="InterPro" id="IPR002641">
    <property type="entry name" value="PNPLA_dom"/>
</dbReference>
<comment type="caution">
    <text evidence="6">The sequence shown here is derived from an EMBL/GenBank/DDBJ whole genome shotgun (WGS) entry which is preliminary data.</text>
</comment>
<name>A0ABR4ALP3_9LECA</name>
<dbReference type="EMBL" id="JBEFKJ010000006">
    <property type="protein sequence ID" value="KAL2045771.1"/>
    <property type="molecule type" value="Genomic_DNA"/>
</dbReference>
<evidence type="ECO:0000313" key="6">
    <source>
        <dbReference type="EMBL" id="KAL2045771.1"/>
    </source>
</evidence>
<keyword evidence="1" id="KW-0378">Hydrolase</keyword>
<protein>
    <recommendedName>
        <fullName evidence="5">PNPLA domain-containing protein</fullName>
    </recommendedName>
</protein>
<comment type="caution">
    <text evidence="4">Lacks conserved residue(s) required for the propagation of feature annotation.</text>
</comment>
<reference evidence="6 7" key="1">
    <citation type="submission" date="2024-09" db="EMBL/GenBank/DDBJ databases">
        <title>Rethinking Asexuality: The Enigmatic Case of Functional Sexual Genes in Lepraria (Stereocaulaceae).</title>
        <authorList>
            <person name="Doellman M."/>
            <person name="Sun Y."/>
            <person name="Barcenas-Pena A."/>
            <person name="Lumbsch H.T."/>
            <person name="Grewe F."/>
        </authorList>
    </citation>
    <scope>NUCLEOTIDE SEQUENCE [LARGE SCALE GENOMIC DNA]</scope>
    <source>
        <strain evidence="6 7">Mercado 3170</strain>
    </source>
</reference>
<dbReference type="PROSITE" id="PS51635">
    <property type="entry name" value="PNPLA"/>
    <property type="match status" value="1"/>
</dbReference>
<dbReference type="Pfam" id="PF01734">
    <property type="entry name" value="Patatin"/>
    <property type="match status" value="1"/>
</dbReference>
<keyword evidence="3" id="KW-0443">Lipid metabolism</keyword>
<keyword evidence="7" id="KW-1185">Reference proteome</keyword>
<evidence type="ECO:0000259" key="5">
    <source>
        <dbReference type="PROSITE" id="PS51635"/>
    </source>
</evidence>
<accession>A0ABR4ALP3</accession>
<dbReference type="PANTHER" id="PTHR24185:SF1">
    <property type="entry name" value="CALCIUM-INDEPENDENT PHOSPHOLIPASE A2-GAMMA"/>
    <property type="match status" value="1"/>
</dbReference>
<dbReference type="Gene3D" id="3.40.1090.10">
    <property type="entry name" value="Cytosolic phospholipase A2 catalytic domain"/>
    <property type="match status" value="1"/>
</dbReference>
<organism evidence="6 7">
    <name type="scientific">Stereocaulon virgatum</name>
    <dbReference type="NCBI Taxonomy" id="373712"/>
    <lineage>
        <taxon>Eukaryota</taxon>
        <taxon>Fungi</taxon>
        <taxon>Dikarya</taxon>
        <taxon>Ascomycota</taxon>
        <taxon>Pezizomycotina</taxon>
        <taxon>Lecanoromycetes</taxon>
        <taxon>OSLEUM clade</taxon>
        <taxon>Lecanoromycetidae</taxon>
        <taxon>Lecanorales</taxon>
        <taxon>Lecanorineae</taxon>
        <taxon>Stereocaulaceae</taxon>
        <taxon>Stereocaulon</taxon>
    </lineage>
</organism>